<sequence length="272" mass="31012">MDNNSGKIILSLSIPLSILITLVSCISLLTPDFYVKETFNWRIQSVGQDMIDLFIVVPALIITAMLAYRKKYIADLLWAGVMLYILYTFLIYSFGVHFNRLFLIYCLTLGLSFYSLAWFIYSQIKSPVKFGINKNAVVKVTGIFFLVLSFVFYFLWLSEIIPAVINNRVPKGVTETGLVTNPVQVIDLSVFLPGIFITGFWILKRRPAGFSFAIIILTFFVLMNVTIGWLALMMKRKELESSLSVTIVMAVLSLISFVFLVWNIKHIKIRTP</sequence>
<keyword evidence="1" id="KW-0472">Membrane</keyword>
<name>A0A1V9FX21_9BACT</name>
<evidence type="ECO:0000313" key="2">
    <source>
        <dbReference type="EMBL" id="OQP62895.1"/>
    </source>
</evidence>
<dbReference type="EMBL" id="LVYD01000048">
    <property type="protein sequence ID" value="OQP62895.1"/>
    <property type="molecule type" value="Genomic_DNA"/>
</dbReference>
<proteinExistence type="predicted"/>
<feature type="transmembrane region" description="Helical" evidence="1">
    <location>
        <begin position="101"/>
        <end position="121"/>
    </location>
</feature>
<feature type="transmembrane region" description="Helical" evidence="1">
    <location>
        <begin position="210"/>
        <end position="231"/>
    </location>
</feature>
<feature type="transmembrane region" description="Helical" evidence="1">
    <location>
        <begin position="76"/>
        <end position="95"/>
    </location>
</feature>
<dbReference type="Proteomes" id="UP000192796">
    <property type="component" value="Unassembled WGS sequence"/>
</dbReference>
<feature type="transmembrane region" description="Helical" evidence="1">
    <location>
        <begin position="243"/>
        <end position="262"/>
    </location>
</feature>
<keyword evidence="1" id="KW-1133">Transmembrane helix</keyword>
<comment type="caution">
    <text evidence="2">The sequence shown here is derived from an EMBL/GenBank/DDBJ whole genome shotgun (WGS) entry which is preliminary data.</text>
</comment>
<keyword evidence="1" id="KW-0812">Transmembrane</keyword>
<dbReference type="RefSeq" id="WP_081148333.1">
    <property type="nucleotide sequence ID" value="NZ_LVYD01000048.1"/>
</dbReference>
<keyword evidence="3" id="KW-1185">Reference proteome</keyword>
<dbReference type="AlphaFoldDB" id="A0A1V9FX21"/>
<evidence type="ECO:0000313" key="3">
    <source>
        <dbReference type="Proteomes" id="UP000192796"/>
    </source>
</evidence>
<dbReference type="PROSITE" id="PS51257">
    <property type="entry name" value="PROKAR_LIPOPROTEIN"/>
    <property type="match status" value="1"/>
</dbReference>
<feature type="transmembrane region" description="Helical" evidence="1">
    <location>
        <begin position="185"/>
        <end position="203"/>
    </location>
</feature>
<organism evidence="2 3">
    <name type="scientific">Niastella vici</name>
    <dbReference type="NCBI Taxonomy" id="1703345"/>
    <lineage>
        <taxon>Bacteria</taxon>
        <taxon>Pseudomonadati</taxon>
        <taxon>Bacteroidota</taxon>
        <taxon>Chitinophagia</taxon>
        <taxon>Chitinophagales</taxon>
        <taxon>Chitinophagaceae</taxon>
        <taxon>Niastella</taxon>
    </lineage>
</organism>
<dbReference type="STRING" id="1703345.A3860_26665"/>
<reference evidence="2 3" key="1">
    <citation type="submission" date="2016-03" db="EMBL/GenBank/DDBJ databases">
        <title>Niastella vici sp. nov., isolated from farmland soil.</title>
        <authorList>
            <person name="Chen L."/>
            <person name="Wang D."/>
            <person name="Yang S."/>
            <person name="Wang G."/>
        </authorList>
    </citation>
    <scope>NUCLEOTIDE SEQUENCE [LARGE SCALE GENOMIC DNA]</scope>
    <source>
        <strain evidence="2 3">DJ57</strain>
    </source>
</reference>
<gene>
    <name evidence="2" type="ORF">A3860_26665</name>
</gene>
<protein>
    <submittedName>
        <fullName evidence="2">Uncharacterized protein</fullName>
    </submittedName>
</protein>
<dbReference type="OrthoDB" id="3260635at2"/>
<feature type="transmembrane region" description="Helical" evidence="1">
    <location>
        <begin position="50"/>
        <end position="69"/>
    </location>
</feature>
<evidence type="ECO:0000256" key="1">
    <source>
        <dbReference type="SAM" id="Phobius"/>
    </source>
</evidence>
<feature type="transmembrane region" description="Helical" evidence="1">
    <location>
        <begin position="12"/>
        <end position="30"/>
    </location>
</feature>
<feature type="transmembrane region" description="Helical" evidence="1">
    <location>
        <begin position="142"/>
        <end position="165"/>
    </location>
</feature>
<accession>A0A1V9FX21</accession>